<keyword evidence="3" id="KW-1185">Reference proteome</keyword>
<keyword evidence="1" id="KW-1133">Transmembrane helix</keyword>
<protein>
    <submittedName>
        <fullName evidence="2">Uncharacterized protein</fullName>
    </submittedName>
</protein>
<feature type="transmembrane region" description="Helical" evidence="1">
    <location>
        <begin position="24"/>
        <end position="43"/>
    </location>
</feature>
<evidence type="ECO:0000313" key="2">
    <source>
        <dbReference type="EMBL" id="SDE78102.1"/>
    </source>
</evidence>
<dbReference type="AlphaFoldDB" id="A0A1G7FQH4"/>
<keyword evidence="1" id="KW-0472">Membrane</keyword>
<feature type="transmembrane region" description="Helical" evidence="1">
    <location>
        <begin position="49"/>
        <end position="71"/>
    </location>
</feature>
<dbReference type="OrthoDB" id="8266027at2"/>
<keyword evidence="1" id="KW-0812">Transmembrane</keyword>
<evidence type="ECO:0000256" key="1">
    <source>
        <dbReference type="SAM" id="Phobius"/>
    </source>
</evidence>
<dbReference type="EMBL" id="FNAH01000011">
    <property type="protein sequence ID" value="SDE78102.1"/>
    <property type="molecule type" value="Genomic_DNA"/>
</dbReference>
<organism evidence="2 3">
    <name type="scientific">Paracoccus isoporae</name>
    <dbReference type="NCBI Taxonomy" id="591205"/>
    <lineage>
        <taxon>Bacteria</taxon>
        <taxon>Pseudomonadati</taxon>
        <taxon>Pseudomonadota</taxon>
        <taxon>Alphaproteobacteria</taxon>
        <taxon>Rhodobacterales</taxon>
        <taxon>Paracoccaceae</taxon>
        <taxon>Paracoccus</taxon>
    </lineage>
</organism>
<sequence length="95" mass="10194">MSETSPYTETPEARPWRPQLGRRSLILASMAIIGAGLYLNWGWVTAIGAAPLILAVAPCAVMCGLGVCVMCKSNSCEKVTRPQSRACRGTEPEKL</sequence>
<name>A0A1G7FQH4_9RHOB</name>
<proteinExistence type="predicted"/>
<reference evidence="2 3" key="1">
    <citation type="submission" date="2016-10" db="EMBL/GenBank/DDBJ databases">
        <authorList>
            <person name="de Groot N.N."/>
        </authorList>
    </citation>
    <scope>NUCLEOTIDE SEQUENCE [LARGE SCALE GENOMIC DNA]</scope>
    <source>
        <strain evidence="2 3">DSM 22220</strain>
    </source>
</reference>
<dbReference type="Proteomes" id="UP000199344">
    <property type="component" value="Unassembled WGS sequence"/>
</dbReference>
<accession>A0A1G7FQH4</accession>
<evidence type="ECO:0000313" key="3">
    <source>
        <dbReference type="Proteomes" id="UP000199344"/>
    </source>
</evidence>
<dbReference type="STRING" id="591205.SAMN05421538_11163"/>
<gene>
    <name evidence="2" type="ORF">SAMN05421538_11163</name>
</gene>